<evidence type="ECO:0000313" key="1">
    <source>
        <dbReference type="EMBL" id="KAH6940279.1"/>
    </source>
</evidence>
<dbReference type="Proteomes" id="UP000821845">
    <property type="component" value="Chromosome 2"/>
</dbReference>
<keyword evidence="2" id="KW-1185">Reference proteome</keyword>
<reference evidence="1" key="1">
    <citation type="submission" date="2020-05" db="EMBL/GenBank/DDBJ databases">
        <title>Large-scale comparative analyses of tick genomes elucidate their genetic diversity and vector capacities.</title>
        <authorList>
            <person name="Jia N."/>
            <person name="Wang J."/>
            <person name="Shi W."/>
            <person name="Du L."/>
            <person name="Sun Y."/>
            <person name="Zhan W."/>
            <person name="Jiang J."/>
            <person name="Wang Q."/>
            <person name="Zhang B."/>
            <person name="Ji P."/>
            <person name="Sakyi L.B."/>
            <person name="Cui X."/>
            <person name="Yuan T."/>
            <person name="Jiang B."/>
            <person name="Yang W."/>
            <person name="Lam T.T.-Y."/>
            <person name="Chang Q."/>
            <person name="Ding S."/>
            <person name="Wang X."/>
            <person name="Zhu J."/>
            <person name="Ruan X."/>
            <person name="Zhao L."/>
            <person name="Wei J."/>
            <person name="Que T."/>
            <person name="Du C."/>
            <person name="Cheng J."/>
            <person name="Dai P."/>
            <person name="Han X."/>
            <person name="Huang E."/>
            <person name="Gao Y."/>
            <person name="Liu J."/>
            <person name="Shao H."/>
            <person name="Ye R."/>
            <person name="Li L."/>
            <person name="Wei W."/>
            <person name="Wang X."/>
            <person name="Wang C."/>
            <person name="Yang T."/>
            <person name="Huo Q."/>
            <person name="Li W."/>
            <person name="Guo W."/>
            <person name="Chen H."/>
            <person name="Zhou L."/>
            <person name="Ni X."/>
            <person name="Tian J."/>
            <person name="Zhou Y."/>
            <person name="Sheng Y."/>
            <person name="Liu T."/>
            <person name="Pan Y."/>
            <person name="Xia L."/>
            <person name="Li J."/>
            <person name="Zhao F."/>
            <person name="Cao W."/>
        </authorList>
    </citation>
    <scope>NUCLEOTIDE SEQUENCE</scope>
    <source>
        <strain evidence="1">Hyas-2018</strain>
    </source>
</reference>
<protein>
    <submittedName>
        <fullName evidence="1">Uncharacterized protein</fullName>
    </submittedName>
</protein>
<evidence type="ECO:0000313" key="2">
    <source>
        <dbReference type="Proteomes" id="UP000821845"/>
    </source>
</evidence>
<proteinExistence type="predicted"/>
<sequence length="74" mass="8922">MFKFRLKEFTLCRRRLHRSRHRHDPKRTMLQRLEASDQSRLQQLLSHNEFGDQRPSQLFHQMGQQASSTNNLCG</sequence>
<accession>A0ACB7T2R7</accession>
<organism evidence="1 2">
    <name type="scientific">Hyalomma asiaticum</name>
    <name type="common">Tick</name>
    <dbReference type="NCBI Taxonomy" id="266040"/>
    <lineage>
        <taxon>Eukaryota</taxon>
        <taxon>Metazoa</taxon>
        <taxon>Ecdysozoa</taxon>
        <taxon>Arthropoda</taxon>
        <taxon>Chelicerata</taxon>
        <taxon>Arachnida</taxon>
        <taxon>Acari</taxon>
        <taxon>Parasitiformes</taxon>
        <taxon>Ixodida</taxon>
        <taxon>Ixodoidea</taxon>
        <taxon>Ixodidae</taxon>
        <taxon>Hyalomminae</taxon>
        <taxon>Hyalomma</taxon>
    </lineage>
</organism>
<dbReference type="EMBL" id="CM023482">
    <property type="protein sequence ID" value="KAH6940279.1"/>
    <property type="molecule type" value="Genomic_DNA"/>
</dbReference>
<gene>
    <name evidence="1" type="ORF">HPB50_026475</name>
</gene>
<name>A0ACB7T2R7_HYAAI</name>
<comment type="caution">
    <text evidence="1">The sequence shown here is derived from an EMBL/GenBank/DDBJ whole genome shotgun (WGS) entry which is preliminary data.</text>
</comment>